<feature type="region of interest" description="Disordered" evidence="1">
    <location>
        <begin position="1"/>
        <end position="31"/>
    </location>
</feature>
<feature type="compositionally biased region" description="Low complexity" evidence="1">
    <location>
        <begin position="1"/>
        <end position="18"/>
    </location>
</feature>
<name>A0A9X3EWR1_9BACT</name>
<sequence>MAPTAAQQEQQAAPALADAQDRGRRRSQEVVDAGQVAVDGLRLEPQLRGGAREPALDLGVVPLGELCRPEGAQIAQARLQAGRPCQRGEGLAGALQRPAERV</sequence>
<comment type="caution">
    <text evidence="2">The sequence shown here is derived from an EMBL/GenBank/DDBJ whole genome shotgun (WGS) entry which is preliminary data.</text>
</comment>
<gene>
    <name evidence="2" type="ORF">OV079_36245</name>
</gene>
<feature type="compositionally biased region" description="Basic and acidic residues" evidence="1">
    <location>
        <begin position="19"/>
        <end position="29"/>
    </location>
</feature>
<keyword evidence="3" id="KW-1185">Reference proteome</keyword>
<dbReference type="EMBL" id="JAPNKE010000002">
    <property type="protein sequence ID" value="MCY1010925.1"/>
    <property type="molecule type" value="Genomic_DNA"/>
</dbReference>
<evidence type="ECO:0000313" key="2">
    <source>
        <dbReference type="EMBL" id="MCY1010925.1"/>
    </source>
</evidence>
<dbReference type="AlphaFoldDB" id="A0A9X3EWR1"/>
<evidence type="ECO:0000256" key="1">
    <source>
        <dbReference type="SAM" id="MobiDB-lite"/>
    </source>
</evidence>
<evidence type="ECO:0000313" key="3">
    <source>
        <dbReference type="Proteomes" id="UP001150924"/>
    </source>
</evidence>
<protein>
    <submittedName>
        <fullName evidence="2">Uncharacterized protein</fullName>
    </submittedName>
</protein>
<reference evidence="2" key="1">
    <citation type="submission" date="2022-11" db="EMBL/GenBank/DDBJ databases">
        <title>Minimal conservation of predation-associated metabolite biosynthetic gene clusters underscores biosynthetic potential of Myxococcota including descriptions for ten novel species: Archangium lansinium sp. nov., Myxococcus landrumus sp. nov., Nannocystis bai.</title>
        <authorList>
            <person name="Ahearne A."/>
            <person name="Stevens C."/>
            <person name="Phillips K."/>
        </authorList>
    </citation>
    <scope>NUCLEOTIDE SEQUENCE</scope>
    <source>
        <strain evidence="2">Na p29</strain>
    </source>
</reference>
<accession>A0A9X3EWR1</accession>
<dbReference type="Proteomes" id="UP001150924">
    <property type="component" value="Unassembled WGS sequence"/>
</dbReference>
<proteinExistence type="predicted"/>
<organism evidence="2 3">
    <name type="scientific">Nannocystis pusilla</name>
    <dbReference type="NCBI Taxonomy" id="889268"/>
    <lineage>
        <taxon>Bacteria</taxon>
        <taxon>Pseudomonadati</taxon>
        <taxon>Myxococcota</taxon>
        <taxon>Polyangia</taxon>
        <taxon>Nannocystales</taxon>
        <taxon>Nannocystaceae</taxon>
        <taxon>Nannocystis</taxon>
    </lineage>
</organism>
<dbReference type="RefSeq" id="WP_267774074.1">
    <property type="nucleotide sequence ID" value="NZ_JAPNKE010000002.1"/>
</dbReference>